<dbReference type="CDD" id="cd23509">
    <property type="entry name" value="Gnk2-like"/>
    <property type="match status" value="2"/>
</dbReference>
<sequence>MFPSLPSSSPLFLLCPLLFFFLLNHSPLASAGHLHQICGKTGKYTTNSTYASNLNLLLTSLDSKTSLSGGFSKATVGQIPNRIYGLALCRGDTDASVCRSCLDTAIEDAPNLCPYSRGAIICRFDKLVNVLMGRIADWAAYNSTEMFATGEMMNSTNPPFPTIYGLAQCTRDLSRSQCRRCLSSMLNPINPLFKGRQGARVLGGSCNYRYEIYSFYEGKPTLRLQSPLEAAPTLVTPPGEEGRGEIVILSLEFSL</sequence>
<dbReference type="InterPro" id="IPR038408">
    <property type="entry name" value="GNK2_sf"/>
</dbReference>
<feature type="signal peptide" evidence="3">
    <location>
        <begin position="1"/>
        <end position="31"/>
    </location>
</feature>
<keyword evidence="5" id="KW-1185">Reference proteome</keyword>
<evidence type="ECO:0000256" key="3">
    <source>
        <dbReference type="SAM" id="SignalP"/>
    </source>
</evidence>
<evidence type="ECO:0000313" key="5">
    <source>
        <dbReference type="Proteomes" id="UP000228380"/>
    </source>
</evidence>
<proteinExistence type="predicted"/>
<dbReference type="Gene3D" id="3.30.430.20">
    <property type="entry name" value="Gnk2 domain, C-X8-C-X2-C motif"/>
    <property type="match status" value="2"/>
</dbReference>
<feature type="chain" id="PRO_5034923933" evidence="3">
    <location>
        <begin position="32"/>
        <end position="255"/>
    </location>
</feature>
<keyword evidence="2" id="KW-0677">Repeat</keyword>
<protein>
    <submittedName>
        <fullName evidence="6">Cysteine-rich receptor-like protein kinase 6</fullName>
    </submittedName>
</protein>
<evidence type="ECO:0000256" key="1">
    <source>
        <dbReference type="ARBA" id="ARBA00022729"/>
    </source>
</evidence>
<gene>
    <name evidence="6" type="primary">LOC120109525</name>
</gene>
<dbReference type="InterPro" id="IPR002902">
    <property type="entry name" value="GNK2"/>
</dbReference>
<accession>A0A8B9A7N0</accession>
<dbReference type="OrthoDB" id="696781at2759"/>
<keyword evidence="1 3" id="KW-0732">Signal</keyword>
<dbReference type="PANTHER" id="PTHR32099:SF42">
    <property type="entry name" value="CYSTEINE-RICH RECEPTOR-LIKE PROTEIN KINASE 9-RELATED"/>
    <property type="match status" value="1"/>
</dbReference>
<dbReference type="KEGG" id="pda:120109525"/>
<dbReference type="PROSITE" id="PS51473">
    <property type="entry name" value="GNK2"/>
    <property type="match status" value="1"/>
</dbReference>
<organism evidence="5 6">
    <name type="scientific">Phoenix dactylifera</name>
    <name type="common">Date palm</name>
    <dbReference type="NCBI Taxonomy" id="42345"/>
    <lineage>
        <taxon>Eukaryota</taxon>
        <taxon>Viridiplantae</taxon>
        <taxon>Streptophyta</taxon>
        <taxon>Embryophyta</taxon>
        <taxon>Tracheophyta</taxon>
        <taxon>Spermatophyta</taxon>
        <taxon>Magnoliopsida</taxon>
        <taxon>Liliopsida</taxon>
        <taxon>Arecaceae</taxon>
        <taxon>Coryphoideae</taxon>
        <taxon>Phoeniceae</taxon>
        <taxon>Phoenix</taxon>
    </lineage>
</organism>
<evidence type="ECO:0000256" key="2">
    <source>
        <dbReference type="ARBA" id="ARBA00022737"/>
    </source>
</evidence>
<evidence type="ECO:0000313" key="6">
    <source>
        <dbReference type="RefSeq" id="XP_038979189.1"/>
    </source>
</evidence>
<dbReference type="RefSeq" id="XP_038979189.1">
    <property type="nucleotide sequence ID" value="XM_039123261.1"/>
</dbReference>
<dbReference type="Pfam" id="PF01657">
    <property type="entry name" value="Stress-antifung"/>
    <property type="match status" value="2"/>
</dbReference>
<name>A0A8B9A7N0_PHODC</name>
<dbReference type="GeneID" id="120109525"/>
<feature type="domain" description="Gnk2-homologous" evidence="4">
    <location>
        <begin position="106"/>
        <end position="215"/>
    </location>
</feature>
<dbReference type="PANTHER" id="PTHR32099">
    <property type="entry name" value="CYSTEINE-RICH REPEAT SECRETORY PROTEIN"/>
    <property type="match status" value="1"/>
</dbReference>
<dbReference type="FunFam" id="3.30.430.20:FF:000002">
    <property type="entry name" value="Cysteine-rich receptor-like protein kinase 10"/>
    <property type="match status" value="1"/>
</dbReference>
<dbReference type="AlphaFoldDB" id="A0A8B9A7N0"/>
<dbReference type="Proteomes" id="UP000228380">
    <property type="component" value="Unplaced"/>
</dbReference>
<evidence type="ECO:0000259" key="4">
    <source>
        <dbReference type="PROSITE" id="PS51473"/>
    </source>
</evidence>
<reference evidence="6" key="1">
    <citation type="submission" date="2025-08" db="UniProtKB">
        <authorList>
            <consortium name="RefSeq"/>
        </authorList>
    </citation>
    <scope>IDENTIFICATION</scope>
    <source>
        <tissue evidence="6">Young leaves</tissue>
    </source>
</reference>